<dbReference type="CDD" id="cd00433">
    <property type="entry name" value="Peptidase_M17"/>
    <property type="match status" value="1"/>
</dbReference>
<dbReference type="InterPro" id="IPR000727">
    <property type="entry name" value="T_SNARE_dom"/>
</dbReference>
<dbReference type="EMBL" id="VBQZ03000024">
    <property type="protein sequence ID" value="MXQ85069.1"/>
    <property type="molecule type" value="Genomic_DNA"/>
</dbReference>
<evidence type="ECO:0000256" key="1">
    <source>
        <dbReference type="ARBA" id="ARBA00004409"/>
    </source>
</evidence>
<dbReference type="SUPFAM" id="SSF47661">
    <property type="entry name" value="t-snare proteins"/>
    <property type="match status" value="1"/>
</dbReference>
<organism evidence="19 20">
    <name type="scientific">Bos mutus</name>
    <name type="common">wild yak</name>
    <dbReference type="NCBI Taxonomy" id="72004"/>
    <lineage>
        <taxon>Eukaryota</taxon>
        <taxon>Metazoa</taxon>
        <taxon>Chordata</taxon>
        <taxon>Craniata</taxon>
        <taxon>Vertebrata</taxon>
        <taxon>Euteleostomi</taxon>
        <taxon>Mammalia</taxon>
        <taxon>Eutheria</taxon>
        <taxon>Laurasiatheria</taxon>
        <taxon>Artiodactyla</taxon>
        <taxon>Ruminantia</taxon>
        <taxon>Pecora</taxon>
        <taxon>Bovidae</taxon>
        <taxon>Bovinae</taxon>
        <taxon>Bos</taxon>
    </lineage>
</organism>
<evidence type="ECO:0000259" key="18">
    <source>
        <dbReference type="PROSITE" id="PS50192"/>
    </source>
</evidence>
<evidence type="ECO:0000256" key="15">
    <source>
        <dbReference type="ARBA" id="ARBA00037772"/>
    </source>
</evidence>
<evidence type="ECO:0000256" key="9">
    <source>
        <dbReference type="ARBA" id="ARBA00022801"/>
    </source>
</evidence>
<keyword evidence="4" id="KW-0031">Aminopeptidase</keyword>
<dbReference type="PANTHER" id="PTHR11963">
    <property type="entry name" value="LEUCINE AMINOPEPTIDASE-RELATED"/>
    <property type="match status" value="1"/>
</dbReference>
<evidence type="ECO:0000256" key="13">
    <source>
        <dbReference type="ARBA" id="ARBA00023054"/>
    </source>
</evidence>
<dbReference type="AlphaFoldDB" id="A0A6B0R4F2"/>
<evidence type="ECO:0000313" key="20">
    <source>
        <dbReference type="Proteomes" id="UP000322234"/>
    </source>
</evidence>
<dbReference type="Proteomes" id="UP000322234">
    <property type="component" value="Unassembled WGS sequence"/>
</dbReference>
<keyword evidence="9" id="KW-0378">Hydrolase</keyword>
<evidence type="ECO:0000256" key="4">
    <source>
        <dbReference type="ARBA" id="ARBA00022438"/>
    </source>
</evidence>
<dbReference type="Gene3D" id="3.40.630.10">
    <property type="entry name" value="Zn peptidases"/>
    <property type="match status" value="1"/>
</dbReference>
<dbReference type="Gene3D" id="3.40.50.10590">
    <property type="entry name" value="Zn-dependent exopeptidases"/>
    <property type="match status" value="1"/>
</dbReference>
<dbReference type="Pfam" id="PF00883">
    <property type="entry name" value="Peptidase_M17"/>
    <property type="match status" value="1"/>
</dbReference>
<evidence type="ECO:0000256" key="12">
    <source>
        <dbReference type="ARBA" id="ARBA00023034"/>
    </source>
</evidence>
<sequence>MATRRLTDAFLLLRNNSIQNRQLLAEQIPFEQRGLLENKGTLLDESEANFYFGSNGNKRPESQLCQGAVGLPVAPDVGQMEAIPVSVRPKHAVLTVSWWPHGFVISPSQITLKISCTLGIPGSALLQKQLADDRMALVSGISLDPEAAIGVTKRSPPKWVDGVDEIQYDVGRIKQKMKELASLHDQHLNRPTLDDSSEQEHAIEITTQEITQLFHRCQRAVQALPSRARRACSEQEERLLRNVVASLAQALQELSTSFRHAQSSYLRRMKNREERSQHFFATSVPLMDDGEDNTLYDRGFTDEQLVLVEQNTLLVEEREREIRQIVQSISDLNEIFRDLGAMIVEQGTVLDRIDYNVEQSCIKTEDGLKQLHKLWQAALSTLNPNPTDSCPLYLNYATVAALPSRVSRHNSPSAAHFITRLVRTCLPPGTHRCILMVCERSDAFASACALARAFPLFTHRSGASRRTEKKTVTVEFFLVGQDNGPVEVSTLQCLTSATEGVRLAARIVDTPCNEMNTDTFLEEIKKVGKELGIVPTVIRDEELKARGFGGIYGVGKAAIHPPALAVLSHTPDGATQTIAWVGKGIVYDTGGLSMKGKTTMPGMKRDCGGAAAVLGAFRAAVKQGFKDTLHAVFCLAENSVGPNATRPDDIHLLYSGKTVEINNTDAEGRLVLADGVSYACKDLGADIILDMATLTGAQGIATGKYHAAVLTNSAEWEAACVKAGRQCGDLVHPLVYCPELHFSEFTSAVADMKNSVADRDNSPSSCAGLFIASHIGFDWPGVWVHLDIAAPVHAGERATGFGVALLLALFGQASEDPLLNLVSPLGCDVDAQEGDAERDSKRRRLV</sequence>
<dbReference type="PANTHER" id="PTHR11963:SF4">
    <property type="entry name" value="AMINOPEPTIDASE NPEPL1-RELATED"/>
    <property type="match status" value="1"/>
</dbReference>
<keyword evidence="13" id="KW-0175">Coiled coil</keyword>
<dbReference type="GO" id="GO:0070006">
    <property type="term" value="F:metalloaminopeptidase activity"/>
    <property type="evidence" value="ECO:0007669"/>
    <property type="project" value="InterPro"/>
</dbReference>
<evidence type="ECO:0000256" key="10">
    <source>
        <dbReference type="ARBA" id="ARBA00022927"/>
    </source>
</evidence>
<keyword evidence="6" id="KW-0597">Phosphoprotein</keyword>
<evidence type="ECO:0000256" key="17">
    <source>
        <dbReference type="ARBA" id="ARBA00069803"/>
    </source>
</evidence>
<comment type="similarity">
    <text evidence="2">Belongs to the syntaxin family.</text>
</comment>
<dbReference type="GO" id="GO:0016192">
    <property type="term" value="P:vesicle-mediated transport"/>
    <property type="evidence" value="ECO:0007669"/>
    <property type="project" value="InterPro"/>
</dbReference>
<keyword evidence="8" id="KW-0812">Transmembrane</keyword>
<dbReference type="Pfam" id="PF18295">
    <property type="entry name" value="Pdase_M17_N2"/>
    <property type="match status" value="1"/>
</dbReference>
<dbReference type="PROSITE" id="PS00631">
    <property type="entry name" value="CYTOSOL_AP"/>
    <property type="match status" value="1"/>
</dbReference>
<keyword evidence="5" id="KW-0813">Transport</keyword>
<evidence type="ECO:0000256" key="7">
    <source>
        <dbReference type="ARBA" id="ARBA00022670"/>
    </source>
</evidence>
<keyword evidence="11" id="KW-1133">Transmembrane helix</keyword>
<dbReference type="PROSITE" id="PS00914">
    <property type="entry name" value="SYNTAXIN"/>
    <property type="match status" value="1"/>
</dbReference>
<comment type="subcellular location">
    <subcellularLocation>
        <location evidence="1">Golgi apparatus membrane</location>
        <topology evidence="1">Single-pass type IV membrane protein</topology>
    </subcellularLocation>
</comment>
<dbReference type="GO" id="GO:0006886">
    <property type="term" value="P:intracellular protein transport"/>
    <property type="evidence" value="ECO:0007669"/>
    <property type="project" value="InterPro"/>
</dbReference>
<feature type="domain" description="T-SNARE coiled-coil homology" evidence="18">
    <location>
        <begin position="312"/>
        <end position="374"/>
    </location>
</feature>
<dbReference type="PROSITE" id="PS50192">
    <property type="entry name" value="T_SNARE"/>
    <property type="match status" value="1"/>
</dbReference>
<name>A0A6B0R4F2_9CETA</name>
<reference evidence="19" key="1">
    <citation type="submission" date="2019-10" db="EMBL/GenBank/DDBJ databases">
        <title>The sequence and de novo assembly of the wild yak genome.</title>
        <authorList>
            <person name="Liu Y."/>
        </authorList>
    </citation>
    <scope>NUCLEOTIDE SEQUENCE [LARGE SCALE GENOMIC DNA]</scope>
    <source>
        <strain evidence="19">WY2019</strain>
    </source>
</reference>
<dbReference type="GO" id="GO:0000139">
    <property type="term" value="C:Golgi membrane"/>
    <property type="evidence" value="ECO:0007669"/>
    <property type="project" value="UniProtKB-SubCell"/>
</dbReference>
<keyword evidence="12" id="KW-0333">Golgi apparatus</keyword>
<evidence type="ECO:0000256" key="8">
    <source>
        <dbReference type="ARBA" id="ARBA00022692"/>
    </source>
</evidence>
<keyword evidence="10" id="KW-0653">Protein transport</keyword>
<dbReference type="InterPro" id="IPR000819">
    <property type="entry name" value="Peptidase_M17_C"/>
</dbReference>
<gene>
    <name evidence="19" type="ORF">E5288_WYG004103</name>
</gene>
<dbReference type="GO" id="GO:0006508">
    <property type="term" value="P:proteolysis"/>
    <property type="evidence" value="ECO:0007669"/>
    <property type="project" value="UniProtKB-KW"/>
</dbReference>
<dbReference type="CDD" id="cd15845">
    <property type="entry name" value="SNARE_syntaxin16"/>
    <property type="match status" value="1"/>
</dbReference>
<dbReference type="GO" id="GO:0030145">
    <property type="term" value="F:manganese ion binding"/>
    <property type="evidence" value="ECO:0007669"/>
    <property type="project" value="InterPro"/>
</dbReference>
<comment type="function">
    <text evidence="15">SNARE involved in vesicular transport from the late endosomes to the trans-Golgi network.</text>
</comment>
<dbReference type="InterPro" id="IPR011356">
    <property type="entry name" value="Leucine_aapep/pepB"/>
</dbReference>
<dbReference type="PRINTS" id="PR00481">
    <property type="entry name" value="LAMNOPPTDASE"/>
</dbReference>
<evidence type="ECO:0000256" key="16">
    <source>
        <dbReference type="ARBA" id="ARBA00064026"/>
    </source>
</evidence>
<evidence type="ECO:0000256" key="5">
    <source>
        <dbReference type="ARBA" id="ARBA00022448"/>
    </source>
</evidence>
<protein>
    <recommendedName>
        <fullName evidence="17">Syntaxin-16</fullName>
    </recommendedName>
</protein>
<dbReference type="Gene3D" id="1.20.58.70">
    <property type="match status" value="1"/>
</dbReference>
<dbReference type="SUPFAM" id="SSF53187">
    <property type="entry name" value="Zn-dependent exopeptidases"/>
    <property type="match status" value="1"/>
</dbReference>
<evidence type="ECO:0000256" key="2">
    <source>
        <dbReference type="ARBA" id="ARBA00009063"/>
    </source>
</evidence>
<dbReference type="InterPro" id="IPR006012">
    <property type="entry name" value="Syntaxin/epimorphin_CS"/>
</dbReference>
<dbReference type="SMART" id="SM00397">
    <property type="entry name" value="t_SNARE"/>
    <property type="match status" value="1"/>
</dbReference>
<evidence type="ECO:0000256" key="11">
    <source>
        <dbReference type="ARBA" id="ARBA00022989"/>
    </source>
</evidence>
<accession>A0A6B0R4F2</accession>
<comment type="similarity">
    <text evidence="3">Belongs to the peptidase M17 family.</text>
</comment>
<proteinExistence type="inferred from homology"/>
<dbReference type="InterPro" id="IPR010989">
    <property type="entry name" value="SNARE"/>
</dbReference>
<comment type="caution">
    <text evidence="19">The sequence shown here is derived from an EMBL/GenBank/DDBJ whole genome shotgun (WGS) entry which is preliminary data.</text>
</comment>
<evidence type="ECO:0000313" key="19">
    <source>
        <dbReference type="EMBL" id="MXQ85069.1"/>
    </source>
</evidence>
<evidence type="ECO:0000256" key="3">
    <source>
        <dbReference type="ARBA" id="ARBA00009528"/>
    </source>
</evidence>
<dbReference type="InterPro" id="IPR041417">
    <property type="entry name" value="NPEPL1_N"/>
</dbReference>
<dbReference type="GO" id="GO:0005484">
    <property type="term" value="F:SNAP receptor activity"/>
    <property type="evidence" value="ECO:0007669"/>
    <property type="project" value="InterPro"/>
</dbReference>
<keyword evidence="7" id="KW-0645">Protease</keyword>
<keyword evidence="20" id="KW-1185">Reference proteome</keyword>
<evidence type="ECO:0000256" key="14">
    <source>
        <dbReference type="ARBA" id="ARBA00023136"/>
    </source>
</evidence>
<keyword evidence="14" id="KW-0472">Membrane</keyword>
<dbReference type="FunFam" id="3.40.630.10:FF:000035">
    <property type="entry name" value="Probable aminopeptidase NPEPL1"/>
    <property type="match status" value="1"/>
</dbReference>
<evidence type="ECO:0000256" key="6">
    <source>
        <dbReference type="ARBA" id="ARBA00022553"/>
    </source>
</evidence>
<dbReference type="FunFam" id="1.20.58.70:FF:000002">
    <property type="entry name" value="syntaxin-16 isoform X2"/>
    <property type="match status" value="1"/>
</dbReference>
<comment type="subunit">
    <text evidence="16">Interacts with GCC2. Interacts with BAIAP3; this interaction is increased in the presence of calcium.</text>
</comment>